<name>A0A1H4NWT3_9BRAD</name>
<organism evidence="1 2">
    <name type="scientific">Bradyrhizobium erythrophlei</name>
    <dbReference type="NCBI Taxonomy" id="1437360"/>
    <lineage>
        <taxon>Bacteria</taxon>
        <taxon>Pseudomonadati</taxon>
        <taxon>Pseudomonadota</taxon>
        <taxon>Alphaproteobacteria</taxon>
        <taxon>Hyphomicrobiales</taxon>
        <taxon>Nitrobacteraceae</taxon>
        <taxon>Bradyrhizobium</taxon>
    </lineage>
</organism>
<evidence type="ECO:0008006" key="3">
    <source>
        <dbReference type="Google" id="ProtNLM"/>
    </source>
</evidence>
<evidence type="ECO:0000313" key="2">
    <source>
        <dbReference type="Proteomes" id="UP000198992"/>
    </source>
</evidence>
<dbReference type="AlphaFoldDB" id="A0A1H4NWT3"/>
<dbReference type="RefSeq" id="WP_092114361.1">
    <property type="nucleotide sequence ID" value="NZ_FNTH01000001.1"/>
</dbReference>
<evidence type="ECO:0000313" key="1">
    <source>
        <dbReference type="EMBL" id="SEB99643.1"/>
    </source>
</evidence>
<dbReference type="OrthoDB" id="7992881at2"/>
<dbReference type="EMBL" id="FNTH01000001">
    <property type="protein sequence ID" value="SEB99643.1"/>
    <property type="molecule type" value="Genomic_DNA"/>
</dbReference>
<reference evidence="1 2" key="1">
    <citation type="submission" date="2016-10" db="EMBL/GenBank/DDBJ databases">
        <authorList>
            <person name="de Groot N.N."/>
        </authorList>
    </citation>
    <scope>NUCLEOTIDE SEQUENCE [LARGE SCALE GENOMIC DNA]</scope>
    <source>
        <strain evidence="1 2">MT12</strain>
    </source>
</reference>
<protein>
    <recommendedName>
        <fullName evidence="3">NlpC/P60 family protein</fullName>
    </recommendedName>
</protein>
<sequence>MPINRSSFLSALIGEPWAWQSRNCWDFACHVQRELFGRELPRVPVPNDFSKRWVLESFEGHPERDFWREVPEGPGGLVIAADGALVLMAHLRTPAHIGVWLKYEQRVIHCDEKQGVACETVLALRQMGWKKLRFFEPN</sequence>
<gene>
    <name evidence="1" type="ORF">SAMN05444164_0755</name>
</gene>
<accession>A0A1H4NWT3</accession>
<proteinExistence type="predicted"/>
<dbReference type="Gene3D" id="3.90.1720.10">
    <property type="entry name" value="endopeptidase domain like (from Nostoc punctiforme)"/>
    <property type="match status" value="1"/>
</dbReference>
<dbReference type="Proteomes" id="UP000198992">
    <property type="component" value="Unassembled WGS sequence"/>
</dbReference>